<feature type="domain" description="S-adenosyl-l-methionine hydroxide adenosyltransferase C-terminal" evidence="4">
    <location>
        <begin position="181"/>
        <end position="263"/>
    </location>
</feature>
<name>D1C2I6_SPHTD</name>
<dbReference type="PIRSF" id="PIRSF006779">
    <property type="entry name" value="UCP006779"/>
    <property type="match status" value="1"/>
</dbReference>
<evidence type="ECO:0000313" key="6">
    <source>
        <dbReference type="Proteomes" id="UP000002027"/>
    </source>
</evidence>
<dbReference type="Gene3D" id="2.40.30.90">
    <property type="entry name" value="Bacterial fluorinating enzyme like"/>
    <property type="match status" value="1"/>
</dbReference>
<dbReference type="Gene3D" id="3.40.50.10790">
    <property type="entry name" value="S-adenosyl-l-methionine hydroxide adenosyltransferase, N-terminal"/>
    <property type="match status" value="1"/>
</dbReference>
<keyword evidence="1" id="KW-0949">S-adenosyl-L-methionine</keyword>
<dbReference type="AlphaFoldDB" id="D1C2I6"/>
<organism evidence="5 6">
    <name type="scientific">Sphaerobacter thermophilus (strain ATCC 49802 / DSM 20745 / KCCM 41009 / NCIMB 13125 / S 6022)</name>
    <dbReference type="NCBI Taxonomy" id="479434"/>
    <lineage>
        <taxon>Bacteria</taxon>
        <taxon>Pseudomonadati</taxon>
        <taxon>Thermomicrobiota</taxon>
        <taxon>Thermomicrobia</taxon>
        <taxon>Sphaerobacterales</taxon>
        <taxon>Sphaerobacterineae</taxon>
        <taxon>Sphaerobacteraceae</taxon>
        <taxon>Sphaerobacter</taxon>
    </lineage>
</organism>
<dbReference type="SUPFAM" id="SSF102522">
    <property type="entry name" value="Bacterial fluorinating enzyme, N-terminal domain"/>
    <property type="match status" value="1"/>
</dbReference>
<evidence type="ECO:0008006" key="7">
    <source>
        <dbReference type="Google" id="ProtNLM"/>
    </source>
</evidence>
<comment type="similarity">
    <text evidence="2">Belongs to the SAM hydrolase / SAM-dependent halogenase family.</text>
</comment>
<dbReference type="PANTHER" id="PTHR35092:SF1">
    <property type="entry name" value="CHLORINASE MJ1651"/>
    <property type="match status" value="1"/>
</dbReference>
<dbReference type="InterPro" id="IPR023227">
    <property type="entry name" value="SAM_OH_AdoTrfase_C_sf"/>
</dbReference>
<accession>D1C2I6</accession>
<evidence type="ECO:0000259" key="4">
    <source>
        <dbReference type="Pfam" id="PF20257"/>
    </source>
</evidence>
<evidence type="ECO:0000259" key="3">
    <source>
        <dbReference type="Pfam" id="PF01887"/>
    </source>
</evidence>
<reference evidence="6" key="1">
    <citation type="submission" date="2009-11" db="EMBL/GenBank/DDBJ databases">
        <title>The complete chromosome 1 of Sphaerobacter thermophilus DSM 20745.</title>
        <authorList>
            <person name="Lucas S."/>
            <person name="Copeland A."/>
            <person name="Lapidus A."/>
            <person name="Glavina del Rio T."/>
            <person name="Dalin E."/>
            <person name="Tice H."/>
            <person name="Bruce D."/>
            <person name="Goodwin L."/>
            <person name="Pitluck S."/>
            <person name="Kyrpides N."/>
            <person name="Mavromatis K."/>
            <person name="Ivanova N."/>
            <person name="Mikhailova N."/>
            <person name="LaButti K.M."/>
            <person name="Clum A."/>
            <person name="Sun H.I."/>
            <person name="Brettin T."/>
            <person name="Detter J.C."/>
            <person name="Han C."/>
            <person name="Larimer F."/>
            <person name="Land M."/>
            <person name="Hauser L."/>
            <person name="Markowitz V."/>
            <person name="Cheng J.F."/>
            <person name="Hugenholtz P."/>
            <person name="Woyke T."/>
            <person name="Wu D."/>
            <person name="Steenblock K."/>
            <person name="Schneider S."/>
            <person name="Pukall R."/>
            <person name="Goeker M."/>
            <person name="Klenk H.P."/>
            <person name="Eisen J.A."/>
        </authorList>
    </citation>
    <scope>NUCLEOTIDE SEQUENCE [LARGE SCALE GENOMIC DNA]</scope>
    <source>
        <strain evidence="6">ATCC 49802 / DSM 20745 / S 6022</strain>
    </source>
</reference>
<dbReference type="HOGENOM" id="CLU_059734_1_1_0"/>
<dbReference type="Pfam" id="PF01887">
    <property type="entry name" value="SAM_HAT_N"/>
    <property type="match status" value="1"/>
</dbReference>
<dbReference type="InterPro" id="IPR002747">
    <property type="entry name" value="SAM_OH_AdoTrfase"/>
</dbReference>
<keyword evidence="6" id="KW-1185">Reference proteome</keyword>
<dbReference type="InterPro" id="IPR046469">
    <property type="entry name" value="SAM_HAT_N"/>
</dbReference>
<dbReference type="InterPro" id="IPR046470">
    <property type="entry name" value="SAM_HAT_C"/>
</dbReference>
<dbReference type="PANTHER" id="PTHR35092">
    <property type="entry name" value="CHLORINASE MJ1651"/>
    <property type="match status" value="1"/>
</dbReference>
<feature type="domain" description="S-adenosyl-l-methionine hydroxide adenosyltransferase N-terminal" evidence="3">
    <location>
        <begin position="11"/>
        <end position="156"/>
    </location>
</feature>
<dbReference type="EMBL" id="CP001823">
    <property type="protein sequence ID" value="ACZ38453.1"/>
    <property type="molecule type" value="Genomic_DNA"/>
</dbReference>
<dbReference type="Proteomes" id="UP000002027">
    <property type="component" value="Chromosome 1"/>
</dbReference>
<dbReference type="KEGG" id="sti:Sthe_1017"/>
<dbReference type="SUPFAM" id="SSF101852">
    <property type="entry name" value="Bacterial fluorinating enzyme, C-terminal domain"/>
    <property type="match status" value="1"/>
</dbReference>
<dbReference type="InParanoid" id="D1C2I6"/>
<proteinExistence type="inferred from homology"/>
<sequence length="269" mass="29291">MRDGGARSGIVSLITDFGLSDTYVGQIKASLLTVDRGLQLVDLTHQIPAQDVAEAAFQLATAWEAFPPGTVHLVVVDPGVGTPRRPVAFAYCGHLFVTPDNGLGTFVLQDQEPEQLVVLDRPEFHRPRVSKTFHGRDVFAPVAGHLASGRELTEVGTEVPPSSLVRLPLPAVEREERVVRGPVVSIDHFGNCRTLIHPEDVPWPRDKVWVRCGSAMVRGIVETYGSVPEEHTLALFGSHGGLEIAVRMGNAARAWEITRGMFVEVMPAE</sequence>
<dbReference type="STRING" id="479434.Sthe_1017"/>
<dbReference type="Pfam" id="PF20257">
    <property type="entry name" value="SAM_HAT_C"/>
    <property type="match status" value="1"/>
</dbReference>
<evidence type="ECO:0000256" key="1">
    <source>
        <dbReference type="ARBA" id="ARBA00022691"/>
    </source>
</evidence>
<evidence type="ECO:0000256" key="2">
    <source>
        <dbReference type="ARBA" id="ARBA00024035"/>
    </source>
</evidence>
<dbReference type="RefSeq" id="WP_012871500.1">
    <property type="nucleotide sequence ID" value="NC_013523.1"/>
</dbReference>
<dbReference type="InterPro" id="IPR023228">
    <property type="entry name" value="SAM_OH_AdoTrfase_N_sf"/>
</dbReference>
<evidence type="ECO:0000313" key="5">
    <source>
        <dbReference type="EMBL" id="ACZ38453.1"/>
    </source>
</evidence>
<gene>
    <name evidence="5" type="ordered locus">Sthe_1017</name>
</gene>
<reference evidence="5 6" key="2">
    <citation type="journal article" date="2010" name="Stand. Genomic Sci.">
        <title>Complete genome sequence of Desulfohalobium retbaense type strain (HR(100)).</title>
        <authorList>
            <person name="Spring S."/>
            <person name="Nolan M."/>
            <person name="Lapidus A."/>
            <person name="Glavina Del Rio T."/>
            <person name="Copeland A."/>
            <person name="Tice H."/>
            <person name="Cheng J.F."/>
            <person name="Lucas S."/>
            <person name="Land M."/>
            <person name="Chen F."/>
            <person name="Bruce D."/>
            <person name="Goodwin L."/>
            <person name="Pitluck S."/>
            <person name="Ivanova N."/>
            <person name="Mavromatis K."/>
            <person name="Mikhailova N."/>
            <person name="Pati A."/>
            <person name="Chen A."/>
            <person name="Palaniappan K."/>
            <person name="Hauser L."/>
            <person name="Chang Y.J."/>
            <person name="Jeffries C.D."/>
            <person name="Munk C."/>
            <person name="Kiss H."/>
            <person name="Chain P."/>
            <person name="Han C."/>
            <person name="Brettin T."/>
            <person name="Detter J.C."/>
            <person name="Schuler E."/>
            <person name="Goker M."/>
            <person name="Rohde M."/>
            <person name="Bristow J."/>
            <person name="Eisen J.A."/>
            <person name="Markowitz V."/>
            <person name="Hugenholtz P."/>
            <person name="Kyrpides N.C."/>
            <person name="Klenk H.P."/>
        </authorList>
    </citation>
    <scope>NUCLEOTIDE SEQUENCE [LARGE SCALE GENOMIC DNA]</scope>
    <source>
        <strain evidence="6">ATCC 49802 / DSM 20745 / S 6022</strain>
    </source>
</reference>
<protein>
    <recommendedName>
        <fullName evidence="7">Adenosyl-chloride synthase</fullName>
    </recommendedName>
</protein>
<dbReference type="OrthoDB" id="9792195at2"/>
<dbReference type="eggNOG" id="COG1912">
    <property type="taxonomic scope" value="Bacteria"/>
</dbReference>